<name>A0A0W8G2P7_9ZZZZ</name>
<dbReference type="Gene3D" id="2.40.160.20">
    <property type="match status" value="1"/>
</dbReference>
<comment type="caution">
    <text evidence="1">The sequence shown here is derived from an EMBL/GenBank/DDBJ whole genome shotgun (WGS) entry which is preliminary data.</text>
</comment>
<gene>
    <name evidence="1" type="ORF">ASZ90_002856</name>
</gene>
<accession>A0A0W8G2P7</accession>
<dbReference type="SUPFAM" id="SSF56925">
    <property type="entry name" value="OMPA-like"/>
    <property type="match status" value="1"/>
</dbReference>
<dbReference type="InterPro" id="IPR011250">
    <property type="entry name" value="OMP/PagP_B-barrel"/>
</dbReference>
<proteinExistence type="predicted"/>
<reference evidence="1" key="1">
    <citation type="journal article" date="2015" name="Proc. Natl. Acad. Sci. U.S.A.">
        <title>Networks of energetic and metabolic interactions define dynamics in microbial communities.</title>
        <authorList>
            <person name="Embree M."/>
            <person name="Liu J.K."/>
            <person name="Al-Bassam M.M."/>
            <person name="Zengler K."/>
        </authorList>
    </citation>
    <scope>NUCLEOTIDE SEQUENCE</scope>
</reference>
<dbReference type="AlphaFoldDB" id="A0A0W8G2P7"/>
<dbReference type="EMBL" id="LNQE01000343">
    <property type="protein sequence ID" value="KUG27298.1"/>
    <property type="molecule type" value="Genomic_DNA"/>
</dbReference>
<organism evidence="1">
    <name type="scientific">hydrocarbon metagenome</name>
    <dbReference type="NCBI Taxonomy" id="938273"/>
    <lineage>
        <taxon>unclassified sequences</taxon>
        <taxon>metagenomes</taxon>
        <taxon>ecological metagenomes</taxon>
    </lineage>
</organism>
<evidence type="ECO:0008006" key="2">
    <source>
        <dbReference type="Google" id="ProtNLM"/>
    </source>
</evidence>
<protein>
    <recommendedName>
        <fullName evidence="2">Outer membrane protein beta-barrel domain-containing protein</fullName>
    </recommendedName>
</protein>
<evidence type="ECO:0000313" key="1">
    <source>
        <dbReference type="EMBL" id="KUG27298.1"/>
    </source>
</evidence>
<sequence length="192" mass="19302">MSRRTRGLATAVAVAAIMAATGPPARADDYRRGESYVEKRGGVYGTSGDNATRLSAQGGAAGIYVANGLALEAEGLGYSTDPAAASTPDGKPVGQAGETDAMGTSLRTKWHVVRGKKGSLHLGAGAGILSGDESGLGKNSISQTNSADLGLNLNMNKSVSLKAQARYQNIGGIGSSGTTEAMGGNVGIRISF</sequence>